<dbReference type="GO" id="GO:0005576">
    <property type="term" value="C:extracellular region"/>
    <property type="evidence" value="ECO:0007669"/>
    <property type="project" value="UniProtKB-SubCell"/>
</dbReference>
<accession>A0A059XMY6</accession>
<evidence type="ECO:0000256" key="2">
    <source>
        <dbReference type="ARBA" id="ARBA00007664"/>
    </source>
</evidence>
<dbReference type="Gene3D" id="2.40.10.10">
    <property type="entry name" value="Trypsin-like serine proteases"/>
    <property type="match status" value="1"/>
</dbReference>
<dbReference type="PROSITE" id="PS00134">
    <property type="entry name" value="TRYPSIN_HIS"/>
    <property type="match status" value="1"/>
</dbReference>
<keyword evidence="4" id="KW-1015">Disulfide bond</keyword>
<dbReference type="InterPro" id="IPR050430">
    <property type="entry name" value="Peptidase_S1"/>
</dbReference>
<evidence type="ECO:0000256" key="1">
    <source>
        <dbReference type="ARBA" id="ARBA00004613"/>
    </source>
</evidence>
<dbReference type="FunFam" id="2.40.10.10:FF:000047">
    <property type="entry name" value="Trypsin eta"/>
    <property type="match status" value="1"/>
</dbReference>
<feature type="domain" description="Peptidase S1" evidence="6">
    <location>
        <begin position="20"/>
        <end position="261"/>
    </location>
</feature>
<dbReference type="Pfam" id="PF00089">
    <property type="entry name" value="Trypsin"/>
    <property type="match status" value="1"/>
</dbReference>
<dbReference type="InterPro" id="IPR018114">
    <property type="entry name" value="TRYPSIN_HIS"/>
</dbReference>
<evidence type="ECO:0000313" key="7">
    <source>
        <dbReference type="EMBL" id="AIA24461.1"/>
    </source>
</evidence>
<evidence type="ECO:0000256" key="4">
    <source>
        <dbReference type="ARBA" id="ARBA00023157"/>
    </source>
</evidence>
<dbReference type="SMART" id="SM00020">
    <property type="entry name" value="Tryp_SPc"/>
    <property type="match status" value="1"/>
</dbReference>
<name>A0A059XMY6_9VEST</name>
<dbReference type="InterPro" id="IPR009003">
    <property type="entry name" value="Peptidase_S1_PA"/>
</dbReference>
<keyword evidence="5" id="KW-0720">Serine protease</keyword>
<evidence type="ECO:0000259" key="6">
    <source>
        <dbReference type="PROSITE" id="PS50240"/>
    </source>
</evidence>
<comment type="subcellular location">
    <subcellularLocation>
        <location evidence="1">Secreted</location>
    </subcellularLocation>
</comment>
<sequence>MILILAALISVVAAHPASRIVGGSEAAPHSHPYIASLQRATLGIFWSHSCGCSLIAPTWCLTAAHCVDGASSSSLRVQLGEHSLSSSESGEQRIGVRRVVMHPGYNGNAAGYPNDIALLELNSAATISSTVQLIDISPEGASYEGQDVIISGWGRTVGGGTLPDRLQEVSMQKISNAECTQRWASVSGATINDQHICIYDSSQQASACNGDSGGPMIIRSSGQADVLVGVTSWGISTCGGDYPSVYTRVSEFIPWINSYVG</sequence>
<dbReference type="InterPro" id="IPR001254">
    <property type="entry name" value="Trypsin_dom"/>
</dbReference>
<dbReference type="PANTHER" id="PTHR24276">
    <property type="entry name" value="POLYSERASE-RELATED"/>
    <property type="match status" value="1"/>
</dbReference>
<dbReference type="GO" id="GO:0006508">
    <property type="term" value="P:proteolysis"/>
    <property type="evidence" value="ECO:0007669"/>
    <property type="project" value="UniProtKB-KW"/>
</dbReference>
<comment type="similarity">
    <text evidence="2">Belongs to the peptidase S1 family.</text>
</comment>
<dbReference type="PANTHER" id="PTHR24276:SF95">
    <property type="entry name" value="PEPTIDASE S1 DOMAIN-CONTAINING PROTEIN"/>
    <property type="match status" value="1"/>
</dbReference>
<dbReference type="PROSITE" id="PS50240">
    <property type="entry name" value="TRYPSIN_DOM"/>
    <property type="match status" value="1"/>
</dbReference>
<reference evidence="7" key="1">
    <citation type="submission" date="2014-03" db="EMBL/GenBank/DDBJ databases">
        <authorList>
            <person name="Lee J."/>
        </authorList>
    </citation>
    <scope>NUCLEOTIDE SEQUENCE</scope>
</reference>
<keyword evidence="3" id="KW-0964">Secreted</keyword>
<keyword evidence="5" id="KW-0645">Protease</keyword>
<dbReference type="PROSITE" id="PS00135">
    <property type="entry name" value="TRYPSIN_SER"/>
    <property type="match status" value="1"/>
</dbReference>
<dbReference type="InterPro" id="IPR033116">
    <property type="entry name" value="TRYPSIN_SER"/>
</dbReference>
<proteinExistence type="evidence at transcript level"/>
<organism evidence="7">
    <name type="scientific">Haliotis gigantea</name>
    <dbReference type="NCBI Taxonomy" id="37743"/>
    <lineage>
        <taxon>Eukaryota</taxon>
        <taxon>Metazoa</taxon>
        <taxon>Spiralia</taxon>
        <taxon>Lophotrochozoa</taxon>
        <taxon>Mollusca</taxon>
        <taxon>Gastropoda</taxon>
        <taxon>Vetigastropoda</taxon>
        <taxon>Lepetellida</taxon>
        <taxon>Haliotoidea</taxon>
        <taxon>Haliotidae</taxon>
        <taxon>Haliotis</taxon>
    </lineage>
</organism>
<dbReference type="EMBL" id="KJ558364">
    <property type="protein sequence ID" value="AIA24461.1"/>
    <property type="molecule type" value="mRNA"/>
</dbReference>
<dbReference type="GO" id="GO:0051604">
    <property type="term" value="P:protein maturation"/>
    <property type="evidence" value="ECO:0007669"/>
    <property type="project" value="UniProtKB-ARBA"/>
</dbReference>
<evidence type="ECO:0000256" key="3">
    <source>
        <dbReference type="ARBA" id="ARBA00022525"/>
    </source>
</evidence>
<dbReference type="PRINTS" id="PR00722">
    <property type="entry name" value="CHYMOTRYPSIN"/>
</dbReference>
<evidence type="ECO:0000256" key="5">
    <source>
        <dbReference type="RuleBase" id="RU363034"/>
    </source>
</evidence>
<dbReference type="GO" id="GO:0004252">
    <property type="term" value="F:serine-type endopeptidase activity"/>
    <property type="evidence" value="ECO:0007669"/>
    <property type="project" value="InterPro"/>
</dbReference>
<dbReference type="InterPro" id="IPR043504">
    <property type="entry name" value="Peptidase_S1_PA_chymotrypsin"/>
</dbReference>
<dbReference type="SUPFAM" id="SSF50494">
    <property type="entry name" value="Trypsin-like serine proteases"/>
    <property type="match status" value="1"/>
</dbReference>
<keyword evidence="5" id="KW-0378">Hydrolase</keyword>
<dbReference type="AlphaFoldDB" id="A0A059XMY6"/>
<protein>
    <submittedName>
        <fullName evidence="7">Chymotrypsin-like elastase family member 1</fullName>
    </submittedName>
</protein>
<dbReference type="InterPro" id="IPR001314">
    <property type="entry name" value="Peptidase_S1A"/>
</dbReference>
<dbReference type="CDD" id="cd00190">
    <property type="entry name" value="Tryp_SPc"/>
    <property type="match status" value="1"/>
</dbReference>